<sequence length="82" mass="9648">MKENWYALFIASLLPVKSADEAFNLFYTGDKKYIKTRKTGIEMLLMQRQGYSNSDIAKMYKINKHTVDTRIHTARNIFPEEI</sequence>
<dbReference type="Gene3D" id="1.10.10.10">
    <property type="entry name" value="Winged helix-like DNA-binding domain superfamily/Winged helix DNA-binding domain"/>
    <property type="match status" value="1"/>
</dbReference>
<protein>
    <recommendedName>
        <fullName evidence="3">HTH luxR-type domain-containing protein</fullName>
    </recommendedName>
</protein>
<accession>A0ABS8N9R8</accession>
<name>A0ABS8N9R8_9CLOT</name>
<dbReference type="EMBL" id="JAJJPB010000035">
    <property type="protein sequence ID" value="MCC9296530.1"/>
    <property type="molecule type" value="Genomic_DNA"/>
</dbReference>
<keyword evidence="2" id="KW-1185">Reference proteome</keyword>
<evidence type="ECO:0008006" key="3">
    <source>
        <dbReference type="Google" id="ProtNLM"/>
    </source>
</evidence>
<comment type="caution">
    <text evidence="1">The sequence shown here is derived from an EMBL/GenBank/DDBJ whole genome shotgun (WGS) entry which is preliminary data.</text>
</comment>
<dbReference type="Proteomes" id="UP001165422">
    <property type="component" value="Unassembled WGS sequence"/>
</dbReference>
<evidence type="ECO:0000313" key="2">
    <source>
        <dbReference type="Proteomes" id="UP001165422"/>
    </source>
</evidence>
<dbReference type="RefSeq" id="WP_229982054.1">
    <property type="nucleotide sequence ID" value="NZ_JAJJPB010000035.1"/>
</dbReference>
<dbReference type="InterPro" id="IPR036388">
    <property type="entry name" value="WH-like_DNA-bd_sf"/>
</dbReference>
<proteinExistence type="predicted"/>
<dbReference type="SUPFAM" id="SSF88659">
    <property type="entry name" value="Sigma3 and sigma4 domains of RNA polymerase sigma factors"/>
    <property type="match status" value="1"/>
</dbReference>
<evidence type="ECO:0000313" key="1">
    <source>
        <dbReference type="EMBL" id="MCC9296530.1"/>
    </source>
</evidence>
<organism evidence="1 2">
    <name type="scientific">Clostridium aromativorans</name>
    <dbReference type="NCBI Taxonomy" id="2836848"/>
    <lineage>
        <taxon>Bacteria</taxon>
        <taxon>Bacillati</taxon>
        <taxon>Bacillota</taxon>
        <taxon>Clostridia</taxon>
        <taxon>Eubacteriales</taxon>
        <taxon>Clostridiaceae</taxon>
        <taxon>Clostridium</taxon>
    </lineage>
</organism>
<reference evidence="1" key="1">
    <citation type="submission" date="2021-11" db="EMBL/GenBank/DDBJ databases">
        <authorList>
            <person name="Qingchun L."/>
            <person name="Dong Z."/>
            <person name="Zongwei Q."/>
            <person name="Jia Z."/>
            <person name="Duotao L."/>
        </authorList>
    </citation>
    <scope>NUCLEOTIDE SEQUENCE</scope>
    <source>
        <strain evidence="1">WLY-B-L2</strain>
    </source>
</reference>
<gene>
    <name evidence="1" type="ORF">LN736_16925</name>
</gene>
<dbReference type="InterPro" id="IPR013324">
    <property type="entry name" value="RNA_pol_sigma_r3/r4-like"/>
</dbReference>